<dbReference type="OrthoDB" id="206403at2759"/>
<accession>A0A9W6ZUB3</accession>
<dbReference type="GO" id="GO:0008270">
    <property type="term" value="F:zinc ion binding"/>
    <property type="evidence" value="ECO:0007669"/>
    <property type="project" value="UniProtKB-KW"/>
</dbReference>
<sequence length="521" mass="57443">MEPSSSAPCSRGSRKCFNCGGSSHAKSDCPSSEQTEAGRQAFRLYQTWLRDKKPPAQVESNAGAQARSPLTKFLDLLKSLPSQSKHHDPVAVAREVSNRSRETEKTNDRNKKVLQDFTNAYREFFNSRIRDTCKKYVASIGGRGEGGEAWCNTLNQAVKDGTPADFSNPQEIRCYTVDRMEARCRYLYNLCMDDNFYSGELRRLFMPRAQQQLVEVCSLGGGPGYDHIVLSIMAEFLDLCSGSGDEQLTLKRPQVKTRVFDLYDKAWGAVLDDVVEALGASGASASMHPCDLRAGIESPNNIDLKASVPTADLFLYSFVLHENASFVANEEKTDLMDTAVVNVLEGAKVGALVFCMDSGNQLWSAMEVAASRLGWTCLFRDTKMREGGKASLRGSGNGGAVKMGPKSYFLMRRIELKQVQEGTPLEPIIPQISVRDAIFDPIKYAKVKVEVKGEVILVSKETQRIDIRAGGGKLIIDTSRVEENATAALEMSDAVTVVSCVGYIKKKARRTYMEAISLQPQ</sequence>
<dbReference type="AlphaFoldDB" id="A0A9W6ZUB3"/>
<protein>
    <recommendedName>
        <fullName evidence="3">CCHC-type domain-containing protein</fullName>
    </recommendedName>
</protein>
<evidence type="ECO:0000259" key="3">
    <source>
        <dbReference type="PROSITE" id="PS50158"/>
    </source>
</evidence>
<evidence type="ECO:0000256" key="1">
    <source>
        <dbReference type="PROSITE-ProRule" id="PRU00047"/>
    </source>
</evidence>
<keyword evidence="1" id="KW-0863">Zinc-finger</keyword>
<reference evidence="5" key="1">
    <citation type="journal article" date="2023" name="Commun. Biol.">
        <title>Genome analysis of Parmales, the sister group of diatoms, reveals the evolutionary specialization of diatoms from phago-mixotrophs to photoautotrophs.</title>
        <authorList>
            <person name="Ban H."/>
            <person name="Sato S."/>
            <person name="Yoshikawa S."/>
            <person name="Yamada K."/>
            <person name="Nakamura Y."/>
            <person name="Ichinomiya M."/>
            <person name="Sato N."/>
            <person name="Blanc-Mathieu R."/>
            <person name="Endo H."/>
            <person name="Kuwata A."/>
            <person name="Ogata H."/>
        </authorList>
    </citation>
    <scope>NUCLEOTIDE SEQUENCE [LARGE SCALE GENOMIC DNA]</scope>
    <source>
        <strain evidence="5">NIES 3701</strain>
    </source>
</reference>
<evidence type="ECO:0000313" key="5">
    <source>
        <dbReference type="Proteomes" id="UP001165085"/>
    </source>
</evidence>
<dbReference type="InterPro" id="IPR001878">
    <property type="entry name" value="Znf_CCHC"/>
</dbReference>
<keyword evidence="5" id="KW-1185">Reference proteome</keyword>
<keyword evidence="1" id="KW-0479">Metal-binding</keyword>
<gene>
    <name evidence="4" type="ORF">TrST_g10575</name>
</gene>
<feature type="region of interest" description="Disordered" evidence="2">
    <location>
        <begin position="82"/>
        <end position="110"/>
    </location>
</feature>
<name>A0A9W6ZUB3_9STRA</name>
<evidence type="ECO:0000256" key="2">
    <source>
        <dbReference type="SAM" id="MobiDB-lite"/>
    </source>
</evidence>
<keyword evidence="1" id="KW-0862">Zinc</keyword>
<proteinExistence type="predicted"/>
<feature type="compositionally biased region" description="Basic and acidic residues" evidence="2">
    <location>
        <begin position="96"/>
        <end position="110"/>
    </location>
</feature>
<dbReference type="PROSITE" id="PS50158">
    <property type="entry name" value="ZF_CCHC"/>
    <property type="match status" value="1"/>
</dbReference>
<dbReference type="GO" id="GO:0003676">
    <property type="term" value="F:nucleic acid binding"/>
    <property type="evidence" value="ECO:0007669"/>
    <property type="project" value="InterPro"/>
</dbReference>
<organism evidence="4 5">
    <name type="scientific">Triparma strigata</name>
    <dbReference type="NCBI Taxonomy" id="1606541"/>
    <lineage>
        <taxon>Eukaryota</taxon>
        <taxon>Sar</taxon>
        <taxon>Stramenopiles</taxon>
        <taxon>Ochrophyta</taxon>
        <taxon>Bolidophyceae</taxon>
        <taxon>Parmales</taxon>
        <taxon>Triparmaceae</taxon>
        <taxon>Triparma</taxon>
    </lineage>
</organism>
<evidence type="ECO:0000313" key="4">
    <source>
        <dbReference type="EMBL" id="GMH60704.1"/>
    </source>
</evidence>
<dbReference type="EMBL" id="BRXY01000067">
    <property type="protein sequence ID" value="GMH60704.1"/>
    <property type="molecule type" value="Genomic_DNA"/>
</dbReference>
<dbReference type="Proteomes" id="UP001165085">
    <property type="component" value="Unassembled WGS sequence"/>
</dbReference>
<comment type="caution">
    <text evidence="4">The sequence shown here is derived from an EMBL/GenBank/DDBJ whole genome shotgun (WGS) entry which is preliminary data.</text>
</comment>
<feature type="domain" description="CCHC-type" evidence="3">
    <location>
        <begin position="14"/>
        <end position="31"/>
    </location>
</feature>